<dbReference type="EMBL" id="LR796637">
    <property type="protein sequence ID" value="CAB4156577.1"/>
    <property type="molecule type" value="Genomic_DNA"/>
</dbReference>
<accession>A0A6J5NCM1</accession>
<proteinExistence type="predicted"/>
<protein>
    <submittedName>
        <fullName evidence="2">Uncharacterized protein</fullName>
    </submittedName>
</protein>
<reference evidence="2" key="1">
    <citation type="submission" date="2020-04" db="EMBL/GenBank/DDBJ databases">
        <authorList>
            <person name="Chiriac C."/>
            <person name="Salcher M."/>
            <person name="Ghai R."/>
            <person name="Kavagutti S V."/>
        </authorList>
    </citation>
    <scope>NUCLEOTIDE SEQUENCE</scope>
</reference>
<dbReference type="Gene3D" id="3.30.2220.20">
    <property type="entry name" value="Phage tail assembly chaperone gp13-like"/>
    <property type="match status" value="1"/>
</dbReference>
<evidence type="ECO:0000256" key="1">
    <source>
        <dbReference type="SAM" id="MobiDB-lite"/>
    </source>
</evidence>
<evidence type="ECO:0000313" key="2">
    <source>
        <dbReference type="EMBL" id="CAB4156577.1"/>
    </source>
</evidence>
<feature type="compositionally biased region" description="Basic and acidic residues" evidence="1">
    <location>
        <begin position="106"/>
        <end position="121"/>
    </location>
</feature>
<sequence>MNLKEIIFSADDITKELVEVPEWGVKVEVRSMTAAERAKLGEGASKGDKTDVAQMYALTVIATVYDPTTGLPVFTDQDKEAILSKNGAVIERLATKALGSSGLTEKSVDEAQARFPEESRA</sequence>
<feature type="region of interest" description="Disordered" evidence="1">
    <location>
        <begin position="101"/>
        <end position="121"/>
    </location>
</feature>
<gene>
    <name evidence="2" type="ORF">UFOVP655_71</name>
</gene>
<name>A0A6J5NCM1_9CAUD</name>
<dbReference type="InterPro" id="IPR038556">
    <property type="entry name" value="TAC_Gp13-like_sf"/>
</dbReference>
<organism evidence="2">
    <name type="scientific">uncultured Caudovirales phage</name>
    <dbReference type="NCBI Taxonomy" id="2100421"/>
    <lineage>
        <taxon>Viruses</taxon>
        <taxon>Duplodnaviria</taxon>
        <taxon>Heunggongvirae</taxon>
        <taxon>Uroviricota</taxon>
        <taxon>Caudoviricetes</taxon>
        <taxon>Peduoviridae</taxon>
        <taxon>Maltschvirus</taxon>
        <taxon>Maltschvirus maltsch</taxon>
    </lineage>
</organism>